<dbReference type="HOGENOM" id="CLU_871989_0_0_1"/>
<protein>
    <recommendedName>
        <fullName evidence="3">BTB domain-containing protein</fullName>
    </recommendedName>
</protein>
<reference evidence="1 2" key="1">
    <citation type="journal article" date="2014" name="Genome Announc.">
        <title>Draft genome sequence of Sclerotinia borealis, a psychrophilic plant pathogenic fungus.</title>
        <authorList>
            <person name="Mardanov A.V."/>
            <person name="Beletsky A.V."/>
            <person name="Kadnikov V.V."/>
            <person name="Ignatov A.N."/>
            <person name="Ravin N.V."/>
        </authorList>
    </citation>
    <scope>NUCLEOTIDE SEQUENCE [LARGE SCALE GENOMIC DNA]</scope>
    <source>
        <strain evidence="2">F-4157</strain>
    </source>
</reference>
<dbReference type="OrthoDB" id="194443at2759"/>
<organism evidence="1 2">
    <name type="scientific">Sclerotinia borealis (strain F-4128)</name>
    <dbReference type="NCBI Taxonomy" id="1432307"/>
    <lineage>
        <taxon>Eukaryota</taxon>
        <taxon>Fungi</taxon>
        <taxon>Dikarya</taxon>
        <taxon>Ascomycota</taxon>
        <taxon>Pezizomycotina</taxon>
        <taxon>Leotiomycetes</taxon>
        <taxon>Helotiales</taxon>
        <taxon>Sclerotiniaceae</taxon>
        <taxon>Sclerotinia</taxon>
    </lineage>
</organism>
<evidence type="ECO:0000313" key="1">
    <source>
        <dbReference type="EMBL" id="ESZ98653.1"/>
    </source>
</evidence>
<dbReference type="Gene3D" id="3.30.710.10">
    <property type="entry name" value="Potassium Channel Kv1.1, Chain A"/>
    <property type="match status" value="1"/>
</dbReference>
<dbReference type="PANTHER" id="PTHR34724:SF2">
    <property type="entry name" value="OS12G0596101 PROTEIN"/>
    <property type="match status" value="1"/>
</dbReference>
<dbReference type="STRING" id="1432307.W9CRD8"/>
<proteinExistence type="predicted"/>
<dbReference type="PANTHER" id="PTHR34724">
    <property type="entry name" value="OS12G0596101 PROTEIN"/>
    <property type="match status" value="1"/>
</dbReference>
<comment type="caution">
    <text evidence="1">The sequence shown here is derived from an EMBL/GenBank/DDBJ whole genome shotgun (WGS) entry which is preliminary data.</text>
</comment>
<keyword evidence="2" id="KW-1185">Reference proteome</keyword>
<dbReference type="InterPro" id="IPR011333">
    <property type="entry name" value="SKP1/BTB/POZ_sf"/>
</dbReference>
<evidence type="ECO:0000313" key="2">
    <source>
        <dbReference type="Proteomes" id="UP000019487"/>
    </source>
</evidence>
<accession>W9CRD8</accession>
<dbReference type="EMBL" id="AYSA01000036">
    <property type="protein sequence ID" value="ESZ98653.1"/>
    <property type="molecule type" value="Genomic_DNA"/>
</dbReference>
<sequence length="319" mass="36801">MCRQASCPTCQKETWFGCGQHLPSVFSSISADQKCTCVPKFEKDGVEYPPKVGTGKAQDSDNSACRFRGSDLDLVVINGSGGIERTLGFTLDHDLTKNLTRNQLEDDLIIDLSQPLGEKIWIDVGGESFHIHEDLLRKDMNFIDILKYGSFVKNETPEMFEIFAQWLYTRHFIRQPTIKVALELWFFARKISCQKLQNFTMDFIQDSYRWVDEMMETEELRYVFEATKDDTDIGPLEKFCVVLLHYHTTHVDHYCVRNILLEVPAAVGPYLLYEAECYDRRKFHDCDPSVRTEGNLCEFHSHDKGSIVLEPCKSEPNKP</sequence>
<evidence type="ECO:0008006" key="3">
    <source>
        <dbReference type="Google" id="ProtNLM"/>
    </source>
</evidence>
<dbReference type="Proteomes" id="UP000019487">
    <property type="component" value="Unassembled WGS sequence"/>
</dbReference>
<gene>
    <name evidence="1" type="ORF">SBOR_0891</name>
</gene>
<name>W9CRD8_SCLBF</name>
<dbReference type="AlphaFoldDB" id="W9CRD8"/>